<keyword evidence="7" id="KW-0496">Mitochondrion</keyword>
<dbReference type="CDD" id="cd01887">
    <property type="entry name" value="IF2_eIF5B"/>
    <property type="match status" value="1"/>
</dbReference>
<dbReference type="InterPro" id="IPR015760">
    <property type="entry name" value="TIF_IF2"/>
</dbReference>
<dbReference type="FunFam" id="3.40.50.300:FF:000019">
    <property type="entry name" value="Translation initiation factor IF-2"/>
    <property type="match status" value="1"/>
</dbReference>
<dbReference type="PROSITE" id="PS01176">
    <property type="entry name" value="IF2"/>
    <property type="match status" value="1"/>
</dbReference>
<evidence type="ECO:0000256" key="10">
    <source>
        <dbReference type="ARBA" id="ARBA00044200"/>
    </source>
</evidence>
<evidence type="ECO:0000256" key="6">
    <source>
        <dbReference type="ARBA" id="ARBA00022946"/>
    </source>
</evidence>
<proteinExistence type="inferred from homology"/>
<evidence type="ECO:0000256" key="8">
    <source>
        <dbReference type="ARBA" id="ARBA00023134"/>
    </source>
</evidence>
<keyword evidence="6" id="KW-0809">Transit peptide</keyword>
<feature type="compositionally biased region" description="Low complexity" evidence="11">
    <location>
        <begin position="283"/>
        <end position="295"/>
    </location>
</feature>
<keyword evidence="8" id="KW-0342">GTP-binding</keyword>
<evidence type="ECO:0000259" key="12">
    <source>
        <dbReference type="PROSITE" id="PS51722"/>
    </source>
</evidence>
<evidence type="ECO:0000313" key="13">
    <source>
        <dbReference type="EMBL" id="KAF4637799.1"/>
    </source>
</evidence>
<dbReference type="Proteomes" id="UP000566819">
    <property type="component" value="Unassembled WGS sequence"/>
</dbReference>
<dbReference type="InterPro" id="IPR053905">
    <property type="entry name" value="EF-G-like_DII"/>
</dbReference>
<comment type="subcellular location">
    <subcellularLocation>
        <location evidence="1">Mitochondrion</location>
    </subcellularLocation>
</comment>
<feature type="region of interest" description="Disordered" evidence="11">
    <location>
        <begin position="225"/>
        <end position="586"/>
    </location>
</feature>
<dbReference type="SUPFAM" id="SSF52540">
    <property type="entry name" value="P-loop containing nucleoside triphosphate hydrolases"/>
    <property type="match status" value="1"/>
</dbReference>
<feature type="compositionally biased region" description="Polar residues" evidence="11">
    <location>
        <begin position="379"/>
        <end position="388"/>
    </location>
</feature>
<feature type="compositionally biased region" description="Low complexity" evidence="11">
    <location>
        <begin position="342"/>
        <end position="365"/>
    </location>
</feature>
<dbReference type="GO" id="GO:0003924">
    <property type="term" value="F:GTPase activity"/>
    <property type="evidence" value="ECO:0007669"/>
    <property type="project" value="InterPro"/>
</dbReference>
<dbReference type="InterPro" id="IPR036925">
    <property type="entry name" value="TIF_IF2_dom3_sf"/>
</dbReference>
<dbReference type="AlphaFoldDB" id="A0A8H4WBC1"/>
<keyword evidence="14" id="KW-1185">Reference proteome</keyword>
<dbReference type="Pfam" id="PF04760">
    <property type="entry name" value="IF2_N"/>
    <property type="match status" value="1"/>
</dbReference>
<dbReference type="InterPro" id="IPR006847">
    <property type="entry name" value="IF2_N"/>
</dbReference>
<feature type="compositionally biased region" description="Basic and acidic residues" evidence="11">
    <location>
        <begin position="248"/>
        <end position="276"/>
    </location>
</feature>
<dbReference type="PROSITE" id="PS51722">
    <property type="entry name" value="G_TR_2"/>
    <property type="match status" value="1"/>
</dbReference>
<dbReference type="InterPro" id="IPR044145">
    <property type="entry name" value="IF2_II"/>
</dbReference>
<dbReference type="InterPro" id="IPR009000">
    <property type="entry name" value="Transl_B-barrel_sf"/>
</dbReference>
<dbReference type="InterPro" id="IPR023115">
    <property type="entry name" value="TIF_IF2_dom3"/>
</dbReference>
<feature type="compositionally biased region" description="Polar residues" evidence="11">
    <location>
        <begin position="479"/>
        <end position="490"/>
    </location>
</feature>
<accession>A0A8H4WBC1</accession>
<dbReference type="PANTHER" id="PTHR43381:SF20">
    <property type="entry name" value="TRANSLATION INITIATION FACTOR IF-2, MITOCHONDRIAL"/>
    <property type="match status" value="1"/>
</dbReference>
<dbReference type="InterPro" id="IPR000795">
    <property type="entry name" value="T_Tr_GTP-bd_dom"/>
</dbReference>
<evidence type="ECO:0000256" key="11">
    <source>
        <dbReference type="SAM" id="MobiDB-lite"/>
    </source>
</evidence>
<dbReference type="InterPro" id="IPR000178">
    <property type="entry name" value="TF_IF2_bacterial-like"/>
</dbReference>
<evidence type="ECO:0000256" key="1">
    <source>
        <dbReference type="ARBA" id="ARBA00004173"/>
    </source>
</evidence>
<evidence type="ECO:0000256" key="7">
    <source>
        <dbReference type="ARBA" id="ARBA00023128"/>
    </source>
</evidence>
<comment type="similarity">
    <text evidence="2">Belongs to the TRAFAC class translation factor GTPase superfamily. Classic translation factor GTPase family. IF-2 subfamily.</text>
</comment>
<comment type="caution">
    <text evidence="13">The sequence shown here is derived from an EMBL/GenBank/DDBJ whole genome shotgun (WGS) entry which is preliminary data.</text>
</comment>
<dbReference type="FunFam" id="3.40.50.10050:FF:000001">
    <property type="entry name" value="Translation initiation factor IF-2"/>
    <property type="match status" value="1"/>
</dbReference>
<dbReference type="Gene3D" id="3.40.50.300">
    <property type="entry name" value="P-loop containing nucleotide triphosphate hydrolases"/>
    <property type="match status" value="1"/>
</dbReference>
<feature type="compositionally biased region" description="Polar residues" evidence="11">
    <location>
        <begin position="451"/>
        <end position="467"/>
    </location>
</feature>
<feature type="domain" description="Tr-type G" evidence="12">
    <location>
        <begin position="673"/>
        <end position="841"/>
    </location>
</feature>
<keyword evidence="3" id="KW-0396">Initiation factor</keyword>
<dbReference type="FunFam" id="2.40.30.10:FF:000008">
    <property type="entry name" value="Translation initiation factor IF-2"/>
    <property type="match status" value="1"/>
</dbReference>
<dbReference type="Pfam" id="PF00009">
    <property type="entry name" value="GTP_EFTU"/>
    <property type="match status" value="1"/>
</dbReference>
<feature type="compositionally biased region" description="Basic and acidic residues" evidence="11">
    <location>
        <begin position="193"/>
        <end position="210"/>
    </location>
</feature>
<feature type="compositionally biased region" description="Polar residues" evidence="11">
    <location>
        <begin position="99"/>
        <end position="119"/>
    </location>
</feature>
<dbReference type="GO" id="GO:0005739">
    <property type="term" value="C:mitochondrion"/>
    <property type="evidence" value="ECO:0007669"/>
    <property type="project" value="UniProtKB-SubCell"/>
</dbReference>
<feature type="region of interest" description="Disordered" evidence="11">
    <location>
        <begin position="37"/>
        <end position="128"/>
    </location>
</feature>
<keyword evidence="4" id="KW-0547">Nucleotide-binding</keyword>
<evidence type="ECO:0000256" key="4">
    <source>
        <dbReference type="ARBA" id="ARBA00022741"/>
    </source>
</evidence>
<dbReference type="HAMAP" id="MF_00100_B">
    <property type="entry name" value="IF_2_B"/>
    <property type="match status" value="1"/>
</dbReference>
<gene>
    <name evidence="13" type="ORF">G7Y89_g271</name>
</gene>
<dbReference type="InterPro" id="IPR005225">
    <property type="entry name" value="Small_GTP-bd"/>
</dbReference>
<name>A0A8H4WBC1_9HELO</name>
<feature type="compositionally biased region" description="Polar residues" evidence="11">
    <location>
        <begin position="231"/>
        <end position="245"/>
    </location>
</feature>
<protein>
    <recommendedName>
        <fullName evidence="10">Translation initiation factor IF-2, mitochondrial</fullName>
    </recommendedName>
</protein>
<dbReference type="PANTHER" id="PTHR43381">
    <property type="entry name" value="TRANSLATION INITIATION FACTOR IF-2-RELATED"/>
    <property type="match status" value="1"/>
</dbReference>
<dbReference type="CDD" id="cd03702">
    <property type="entry name" value="IF2_mtIF2_II"/>
    <property type="match status" value="1"/>
</dbReference>
<dbReference type="GO" id="GO:0003743">
    <property type="term" value="F:translation initiation factor activity"/>
    <property type="evidence" value="ECO:0007669"/>
    <property type="project" value="UniProtKB-KW"/>
</dbReference>
<evidence type="ECO:0000256" key="5">
    <source>
        <dbReference type="ARBA" id="ARBA00022917"/>
    </source>
</evidence>
<organism evidence="13 14">
    <name type="scientific">Cudoniella acicularis</name>
    <dbReference type="NCBI Taxonomy" id="354080"/>
    <lineage>
        <taxon>Eukaryota</taxon>
        <taxon>Fungi</taxon>
        <taxon>Dikarya</taxon>
        <taxon>Ascomycota</taxon>
        <taxon>Pezizomycotina</taxon>
        <taxon>Leotiomycetes</taxon>
        <taxon>Helotiales</taxon>
        <taxon>Tricladiaceae</taxon>
        <taxon>Cudoniella</taxon>
    </lineage>
</organism>
<feature type="compositionally biased region" description="Basic and acidic residues" evidence="11">
    <location>
        <begin position="493"/>
        <end position="521"/>
    </location>
</feature>
<feature type="compositionally biased region" description="Polar residues" evidence="11">
    <location>
        <begin position="403"/>
        <end position="431"/>
    </location>
</feature>
<dbReference type="Pfam" id="PF11987">
    <property type="entry name" value="IF-2"/>
    <property type="match status" value="1"/>
</dbReference>
<keyword evidence="5" id="KW-0648">Protein biosynthesis</keyword>
<dbReference type="Gene3D" id="3.40.50.10050">
    <property type="entry name" value="Translation initiation factor IF- 2, domain 3"/>
    <property type="match status" value="1"/>
</dbReference>
<evidence type="ECO:0000256" key="3">
    <source>
        <dbReference type="ARBA" id="ARBA00022540"/>
    </source>
</evidence>
<dbReference type="FunFam" id="2.40.30.10:FF:000007">
    <property type="entry name" value="Translation initiation factor IF-2"/>
    <property type="match status" value="1"/>
</dbReference>
<comment type="function">
    <text evidence="9">One of the essential components for the initiation of protein synthesis. Protects formylmethionyl-tRNA from spontaneous hydrolysis and promotes its binding to the 30S ribosomal subunits. Also involved in the hydrolysis of GTP during the formation of the 70S ribosomal complex.</text>
</comment>
<dbReference type="SUPFAM" id="SSF50447">
    <property type="entry name" value="Translation proteins"/>
    <property type="match status" value="2"/>
</dbReference>
<dbReference type="CDD" id="cd03692">
    <property type="entry name" value="mtIF2_IVc"/>
    <property type="match status" value="1"/>
</dbReference>
<evidence type="ECO:0000256" key="2">
    <source>
        <dbReference type="ARBA" id="ARBA00007733"/>
    </source>
</evidence>
<feature type="region of interest" description="Disordered" evidence="11">
    <location>
        <begin position="154"/>
        <end position="210"/>
    </location>
</feature>
<dbReference type="Pfam" id="PF22042">
    <property type="entry name" value="EF-G_D2"/>
    <property type="match status" value="1"/>
</dbReference>
<dbReference type="NCBIfam" id="TIGR00487">
    <property type="entry name" value="IF-2"/>
    <property type="match status" value="1"/>
</dbReference>
<evidence type="ECO:0000313" key="14">
    <source>
        <dbReference type="Proteomes" id="UP000566819"/>
    </source>
</evidence>
<dbReference type="InterPro" id="IPR027417">
    <property type="entry name" value="P-loop_NTPase"/>
</dbReference>
<dbReference type="OrthoDB" id="361630at2759"/>
<dbReference type="Gene3D" id="2.40.30.10">
    <property type="entry name" value="Translation factors"/>
    <property type="match status" value="2"/>
</dbReference>
<dbReference type="SUPFAM" id="SSF52156">
    <property type="entry name" value="Initiation factor IF2/eIF5b, domain 3"/>
    <property type="match status" value="1"/>
</dbReference>
<evidence type="ECO:0000256" key="9">
    <source>
        <dbReference type="ARBA" id="ARBA00025162"/>
    </source>
</evidence>
<feature type="compositionally biased region" description="Basic and acidic residues" evidence="11">
    <location>
        <begin position="567"/>
        <end position="578"/>
    </location>
</feature>
<dbReference type="GO" id="GO:0005525">
    <property type="term" value="F:GTP binding"/>
    <property type="evidence" value="ECO:0007669"/>
    <property type="project" value="UniProtKB-KW"/>
</dbReference>
<reference evidence="13 14" key="1">
    <citation type="submission" date="2020-03" db="EMBL/GenBank/DDBJ databases">
        <title>Draft Genome Sequence of Cudoniella acicularis.</title>
        <authorList>
            <person name="Buettner E."/>
            <person name="Kellner H."/>
        </authorList>
    </citation>
    <scope>NUCLEOTIDE SEQUENCE [LARGE SCALE GENOMIC DNA]</scope>
    <source>
        <strain evidence="13 14">DSM 108380</strain>
    </source>
</reference>
<dbReference type="NCBIfam" id="TIGR00231">
    <property type="entry name" value="small_GTP"/>
    <property type="match status" value="1"/>
</dbReference>
<sequence>MRGRSLLKESACPSVCAFCAHRLGQARRPSHVQRRFLQSSCPVSRPPAEGAALKEDNGNSSPRPNPSWGAPINSKGKGNNLGSKPSWGASGGIPAAGNWGQSSSSVGNGIPAASSQSDAPNHAPMPELLDPHEQRARDLMLASITEAQKRKIDIPRGAGPESTRAGRPIFERAGEPIFPRRRQEEELENARQALERKKARESSKFWRPREIANGTIVRKVGFVIGDDDPTASKNSQPVEDSNSWGQLKRREAPQEPVKPRDLLTEARAQREQEASLRRYTPVGSRSILDSSSFSGGSWGQRDPQKSPLGDTRGSRWVQKDSQQSLTADVPPEGSSGVQKELQQPSPASVPSGSSSWGQSDSQKSPFGNIPPRGSPWVQRDSQQSSNAGIPSAAISWGQRDSKQSQFANNLSRGISGGQEPQKSSYQDSSNIRAGPEPVVKWKPFVDESSNREALQQNEAAFNSQSFESPAHDRFRRVGSVSSSNWDSVTQEPAIREPTKEPEQIRPSKKQEEEVQEYERPIRPKKGRERFTLDEPSFSSLPKGKERDKAKRRQQFGYEVDGEDAEAEREAAKKRAELKKQRKREKAARKPVPILLPEFISVSNLSIALRVRLEEFIEKMQELGFEETNHDFILNSENAGLIAMEYNFEPIIDRGDSEDLKAREPPADPSILPSRPPVVTIMGHVDHGKTTILDYLRKSSVAATEHGGITQHIGAFSVPMPSGKTITFLDTPGHAAFLAMRQRGANVTDIVILVVAADDSVKPQTIEAINHAKAAKVPIIVAINKIDKEESNIERVKQDLSRYGVDVEDFGGDTQVVCVSGKTGQGMEQLEEAAVALSDILDVRAERDGPAEGAVIEASIKSMGKVATVLVKRGTMRPGDFIVAGKTWARIRCLRNEAGIDIEEAGPGTPVEIDGWREQPLAGDEVLEAPDEQKAKAVVDFRLEKEEREKMAEDMEAINDSRKVEQERKAREKLEAMAEAEGTELEMPEEKVGGPKQIYFIVKGDVSGSVEAVMDSIGTLGNKEVQPHVLRSGVGQLSEFDIEHAAAAKGHVINFNTEVEPHITRLAEQAKVNIIDQNIIYRLVDDVKAELSKYLPPLFTQRVLGEAEIAQVFSITVKGRKQKNIAGCKVRNGTIAKNSKVRVMRNGEKVFDGTLASLKSVKRDVPEMKKGSECGMGFEDWFEFQVGDQVRSYEEKEEKRYL</sequence>
<dbReference type="EMBL" id="JAAMPI010000009">
    <property type="protein sequence ID" value="KAF4637799.1"/>
    <property type="molecule type" value="Genomic_DNA"/>
</dbReference>